<evidence type="ECO:0000313" key="6">
    <source>
        <dbReference type="Proteomes" id="UP000279089"/>
    </source>
</evidence>
<dbReference type="OrthoDB" id="9791837at2"/>
<proteinExistence type="predicted"/>
<dbReference type="PANTHER" id="PTHR43464:SF19">
    <property type="entry name" value="UBIQUINONE BIOSYNTHESIS O-METHYLTRANSFERASE, MITOCHONDRIAL"/>
    <property type="match status" value="1"/>
</dbReference>
<comment type="caution">
    <text evidence="5">The sequence shown here is derived from an EMBL/GenBank/DDBJ whole genome shotgun (WGS) entry which is preliminary data.</text>
</comment>
<evidence type="ECO:0000256" key="2">
    <source>
        <dbReference type="ARBA" id="ARBA00022679"/>
    </source>
</evidence>
<dbReference type="GO" id="GO:0008757">
    <property type="term" value="F:S-adenosylmethionine-dependent methyltransferase activity"/>
    <property type="evidence" value="ECO:0007669"/>
    <property type="project" value="InterPro"/>
</dbReference>
<dbReference type="Proteomes" id="UP000279089">
    <property type="component" value="Unassembled WGS sequence"/>
</dbReference>
<dbReference type="AlphaFoldDB" id="A0A3N4MDX5"/>
<dbReference type="Gene3D" id="3.40.50.150">
    <property type="entry name" value="Vaccinia Virus protein VP39"/>
    <property type="match status" value="1"/>
</dbReference>
<feature type="domain" description="Methyltransferase type 11" evidence="4">
    <location>
        <begin position="47"/>
        <end position="141"/>
    </location>
</feature>
<dbReference type="CDD" id="cd02440">
    <property type="entry name" value="AdoMet_MTases"/>
    <property type="match status" value="1"/>
</dbReference>
<keyword evidence="6" id="KW-1185">Reference proteome</keyword>
<dbReference type="Pfam" id="PF08241">
    <property type="entry name" value="Methyltransf_11"/>
    <property type="match status" value="1"/>
</dbReference>
<dbReference type="InterPro" id="IPR029063">
    <property type="entry name" value="SAM-dependent_MTases_sf"/>
</dbReference>
<keyword evidence="3" id="KW-0949">S-adenosyl-L-methionine</keyword>
<keyword evidence="1 5" id="KW-0489">Methyltransferase</keyword>
<dbReference type="GO" id="GO:0032259">
    <property type="term" value="P:methylation"/>
    <property type="evidence" value="ECO:0007669"/>
    <property type="project" value="UniProtKB-KW"/>
</dbReference>
<dbReference type="SUPFAM" id="SSF53335">
    <property type="entry name" value="S-adenosyl-L-methionine-dependent methyltransferases"/>
    <property type="match status" value="1"/>
</dbReference>
<keyword evidence="2 5" id="KW-0808">Transferase</keyword>
<sequence length="245" mass="27509">MQQNKYDDPSFFENYSRLPRSTAGLEGAGEWPVFSAMLPPLAGKTVLDLGCGYGWHCRYAREQGAKHVTGVDISAKMIELATSSTSDPAIEYLRMAVEDISFEPGSFDVVISSLTLHYIQNLGAVTGKVFQCLRPGGSFVFSVEHPIFTSRPEQDWHYGPNGERLHWPLDHYQSEGLRHTHFLDSDDVIKYHRTVSTYINTLTDAGFRIKKLAEPGPAPEVLARYPEMKDENRRPIFLLAAADKT</sequence>
<evidence type="ECO:0000256" key="3">
    <source>
        <dbReference type="ARBA" id="ARBA00022691"/>
    </source>
</evidence>
<organism evidence="5 6">
    <name type="scientific">Chitinophaga barathri</name>
    <dbReference type="NCBI Taxonomy" id="1647451"/>
    <lineage>
        <taxon>Bacteria</taxon>
        <taxon>Pseudomonadati</taxon>
        <taxon>Bacteroidota</taxon>
        <taxon>Chitinophagia</taxon>
        <taxon>Chitinophagales</taxon>
        <taxon>Chitinophagaceae</taxon>
        <taxon>Chitinophaga</taxon>
    </lineage>
</organism>
<dbReference type="RefSeq" id="WP_120514645.1">
    <property type="nucleotide sequence ID" value="NZ_QXZY01000002.1"/>
</dbReference>
<gene>
    <name evidence="5" type="ORF">EG028_05935</name>
</gene>
<name>A0A3N4MDX5_9BACT</name>
<reference evidence="6" key="1">
    <citation type="submission" date="2018-11" db="EMBL/GenBank/DDBJ databases">
        <title>Chitinophaga lutea sp.nov., isolate from arsenic contaminated soil.</title>
        <authorList>
            <person name="Zong Y."/>
        </authorList>
    </citation>
    <scope>NUCLEOTIDE SEQUENCE [LARGE SCALE GENOMIC DNA]</scope>
    <source>
        <strain evidence="6">YLT18</strain>
    </source>
</reference>
<dbReference type="EMBL" id="RMBX01000003">
    <property type="protein sequence ID" value="RPD42162.1"/>
    <property type="molecule type" value="Genomic_DNA"/>
</dbReference>
<dbReference type="InterPro" id="IPR013216">
    <property type="entry name" value="Methyltransf_11"/>
</dbReference>
<evidence type="ECO:0000256" key="1">
    <source>
        <dbReference type="ARBA" id="ARBA00022603"/>
    </source>
</evidence>
<accession>A0A3N4MDX5</accession>
<protein>
    <submittedName>
        <fullName evidence="5">Class I SAM-dependent methyltransferase</fullName>
    </submittedName>
</protein>
<evidence type="ECO:0000313" key="5">
    <source>
        <dbReference type="EMBL" id="RPD42162.1"/>
    </source>
</evidence>
<evidence type="ECO:0000259" key="4">
    <source>
        <dbReference type="Pfam" id="PF08241"/>
    </source>
</evidence>
<dbReference type="PANTHER" id="PTHR43464">
    <property type="entry name" value="METHYLTRANSFERASE"/>
    <property type="match status" value="1"/>
</dbReference>